<evidence type="ECO:0000259" key="8">
    <source>
        <dbReference type="Pfam" id="PF01757"/>
    </source>
</evidence>
<feature type="transmembrane region" description="Helical" evidence="7">
    <location>
        <begin position="142"/>
        <end position="161"/>
    </location>
</feature>
<feature type="domain" description="Acyltransferase 3" evidence="8">
    <location>
        <begin position="6"/>
        <end position="360"/>
    </location>
</feature>
<evidence type="ECO:0000313" key="10">
    <source>
        <dbReference type="Proteomes" id="UP000823636"/>
    </source>
</evidence>
<evidence type="ECO:0000256" key="2">
    <source>
        <dbReference type="ARBA" id="ARBA00007400"/>
    </source>
</evidence>
<proteinExistence type="inferred from homology"/>
<feature type="transmembrane region" description="Helical" evidence="7">
    <location>
        <begin position="215"/>
        <end position="232"/>
    </location>
</feature>
<dbReference type="Proteomes" id="UP000823636">
    <property type="component" value="Unassembled WGS sequence"/>
</dbReference>
<feature type="transmembrane region" description="Helical" evidence="7">
    <location>
        <begin position="244"/>
        <end position="263"/>
    </location>
</feature>
<evidence type="ECO:0000256" key="4">
    <source>
        <dbReference type="ARBA" id="ARBA00022692"/>
    </source>
</evidence>
<reference evidence="9" key="2">
    <citation type="journal article" date="2021" name="PeerJ">
        <title>Extensive microbial diversity within the chicken gut microbiome revealed by metagenomics and culture.</title>
        <authorList>
            <person name="Gilroy R."/>
            <person name="Ravi A."/>
            <person name="Getino M."/>
            <person name="Pursley I."/>
            <person name="Horton D.L."/>
            <person name="Alikhan N.F."/>
            <person name="Baker D."/>
            <person name="Gharbi K."/>
            <person name="Hall N."/>
            <person name="Watson M."/>
            <person name="Adriaenssens E.M."/>
            <person name="Foster-Nyarko E."/>
            <person name="Jarju S."/>
            <person name="Secka A."/>
            <person name="Antonio M."/>
            <person name="Oren A."/>
            <person name="Chaudhuri R.R."/>
            <person name="La Ragione R."/>
            <person name="Hildebrand F."/>
            <person name="Pallen M.J."/>
        </authorList>
    </citation>
    <scope>NUCLEOTIDE SEQUENCE</scope>
    <source>
        <strain evidence="9">G3-4614</strain>
    </source>
</reference>
<feature type="transmembrane region" description="Helical" evidence="7">
    <location>
        <begin position="308"/>
        <end position="331"/>
    </location>
</feature>
<sequence>MEKERIAWVDLLKIIACFLVVFSHNCDPYVAVFDSDRSTFLAGVFSGSLTRSSVPLFVMMTGVLLLPTTRTMSQFYRRRIGRILPPLIFWSAALPLFYYLYINRIPLSTNPAINPADYTLFETLRRAVTFIFNFNYTTTPLWYLYMLIGLYLIIPLLNAWLVQATRKELRLFLSVWFITLFIPYIKMFAPVLGYAGNYGNMGIFGICDWNEYGTFYYISGFIGYLVLAYYLVTYPLKISLAKTLLYGIPLFLIGYAITSFGFIEVQRYYPGNYAYLEIIWFFTGINVFMMTLPIFVIIQKLPVHPNKWLARAASLTFGIYLCHFFFVQVGYDMLTPLTLPVPVKIILGAIFAFSVSAILVAVMKQWRPTRLFVE</sequence>
<keyword evidence="9" id="KW-0808">Transferase</keyword>
<dbReference type="GO" id="GO:0005886">
    <property type="term" value="C:plasma membrane"/>
    <property type="evidence" value="ECO:0007669"/>
    <property type="project" value="UniProtKB-SubCell"/>
</dbReference>
<gene>
    <name evidence="9" type="ORF">IAC54_02375</name>
</gene>
<keyword evidence="3" id="KW-1003">Cell membrane</keyword>
<keyword evidence="4 7" id="KW-0812">Transmembrane</keyword>
<dbReference type="AlphaFoldDB" id="A0A9D9E627"/>
<evidence type="ECO:0000313" key="9">
    <source>
        <dbReference type="EMBL" id="MBO8437729.1"/>
    </source>
</evidence>
<dbReference type="InterPro" id="IPR002656">
    <property type="entry name" value="Acyl_transf_3_dom"/>
</dbReference>
<evidence type="ECO:0000256" key="1">
    <source>
        <dbReference type="ARBA" id="ARBA00004651"/>
    </source>
</evidence>
<organism evidence="9 10">
    <name type="scientific">Candidatus Caccoplasma merdipullorum</name>
    <dbReference type="NCBI Taxonomy" id="2840718"/>
    <lineage>
        <taxon>Bacteria</taxon>
        <taxon>Pseudomonadati</taxon>
        <taxon>Bacteroidota</taxon>
        <taxon>Bacteroidia</taxon>
        <taxon>Bacteroidales</taxon>
        <taxon>Bacteroidaceae</taxon>
        <taxon>Bacteroidaceae incertae sedis</taxon>
        <taxon>Candidatus Caccoplasma</taxon>
    </lineage>
</organism>
<feature type="transmembrane region" description="Helical" evidence="7">
    <location>
        <begin position="7"/>
        <end position="24"/>
    </location>
</feature>
<accession>A0A9D9E627</accession>
<dbReference type="GO" id="GO:0016413">
    <property type="term" value="F:O-acetyltransferase activity"/>
    <property type="evidence" value="ECO:0007669"/>
    <property type="project" value="TreeGrafter"/>
</dbReference>
<comment type="caution">
    <text evidence="9">The sequence shown here is derived from an EMBL/GenBank/DDBJ whole genome shotgun (WGS) entry which is preliminary data.</text>
</comment>
<dbReference type="EMBL" id="JADIMW010000024">
    <property type="protein sequence ID" value="MBO8437729.1"/>
    <property type="molecule type" value="Genomic_DNA"/>
</dbReference>
<evidence type="ECO:0000256" key="6">
    <source>
        <dbReference type="ARBA" id="ARBA00023136"/>
    </source>
</evidence>
<reference evidence="9" key="1">
    <citation type="submission" date="2020-10" db="EMBL/GenBank/DDBJ databases">
        <authorList>
            <person name="Gilroy R."/>
        </authorList>
    </citation>
    <scope>NUCLEOTIDE SEQUENCE</scope>
    <source>
        <strain evidence="9">G3-4614</strain>
    </source>
</reference>
<feature type="transmembrane region" description="Helical" evidence="7">
    <location>
        <begin position="44"/>
        <end position="68"/>
    </location>
</feature>
<feature type="transmembrane region" description="Helical" evidence="7">
    <location>
        <begin position="343"/>
        <end position="362"/>
    </location>
</feature>
<dbReference type="PANTHER" id="PTHR40074:SF2">
    <property type="entry name" value="O-ACETYLTRANSFERASE WECH"/>
    <property type="match status" value="1"/>
</dbReference>
<feature type="transmembrane region" description="Helical" evidence="7">
    <location>
        <begin position="80"/>
        <end position="101"/>
    </location>
</feature>
<keyword evidence="6 7" id="KW-0472">Membrane</keyword>
<keyword evidence="5 7" id="KW-1133">Transmembrane helix</keyword>
<protein>
    <submittedName>
        <fullName evidence="9">Acyltransferase</fullName>
    </submittedName>
</protein>
<evidence type="ECO:0000256" key="3">
    <source>
        <dbReference type="ARBA" id="ARBA00022475"/>
    </source>
</evidence>
<dbReference type="GO" id="GO:0009246">
    <property type="term" value="P:enterobacterial common antigen biosynthetic process"/>
    <property type="evidence" value="ECO:0007669"/>
    <property type="project" value="TreeGrafter"/>
</dbReference>
<comment type="subcellular location">
    <subcellularLocation>
        <location evidence="1">Cell membrane</location>
        <topology evidence="1">Multi-pass membrane protein</topology>
    </subcellularLocation>
</comment>
<name>A0A9D9E627_9BACT</name>
<comment type="similarity">
    <text evidence="2">Belongs to the acyltransferase 3 family.</text>
</comment>
<keyword evidence="9" id="KW-0012">Acyltransferase</keyword>
<feature type="transmembrane region" description="Helical" evidence="7">
    <location>
        <begin position="275"/>
        <end position="296"/>
    </location>
</feature>
<dbReference type="PANTHER" id="PTHR40074">
    <property type="entry name" value="O-ACETYLTRANSFERASE WECH"/>
    <property type="match status" value="1"/>
</dbReference>
<dbReference type="Pfam" id="PF01757">
    <property type="entry name" value="Acyl_transf_3"/>
    <property type="match status" value="1"/>
</dbReference>
<evidence type="ECO:0000256" key="5">
    <source>
        <dbReference type="ARBA" id="ARBA00022989"/>
    </source>
</evidence>
<feature type="transmembrane region" description="Helical" evidence="7">
    <location>
        <begin position="173"/>
        <end position="195"/>
    </location>
</feature>
<evidence type="ECO:0000256" key="7">
    <source>
        <dbReference type="SAM" id="Phobius"/>
    </source>
</evidence>